<dbReference type="EMBL" id="CM009299">
    <property type="protein sequence ID" value="PNT15788.1"/>
    <property type="molecule type" value="Genomic_DNA"/>
</dbReference>
<reference evidence="2 3" key="1">
    <citation type="journal article" date="2006" name="Science">
        <title>The genome of black cottonwood, Populus trichocarpa (Torr. &amp; Gray).</title>
        <authorList>
            <person name="Tuskan G.A."/>
            <person name="Difazio S."/>
            <person name="Jansson S."/>
            <person name="Bohlmann J."/>
            <person name="Grigoriev I."/>
            <person name="Hellsten U."/>
            <person name="Putnam N."/>
            <person name="Ralph S."/>
            <person name="Rombauts S."/>
            <person name="Salamov A."/>
            <person name="Schein J."/>
            <person name="Sterck L."/>
            <person name="Aerts A."/>
            <person name="Bhalerao R.R."/>
            <person name="Bhalerao R.P."/>
            <person name="Blaudez D."/>
            <person name="Boerjan W."/>
            <person name="Brun A."/>
            <person name="Brunner A."/>
            <person name="Busov V."/>
            <person name="Campbell M."/>
            <person name="Carlson J."/>
            <person name="Chalot M."/>
            <person name="Chapman J."/>
            <person name="Chen G.L."/>
            <person name="Cooper D."/>
            <person name="Coutinho P.M."/>
            <person name="Couturier J."/>
            <person name="Covert S."/>
            <person name="Cronk Q."/>
            <person name="Cunningham R."/>
            <person name="Davis J."/>
            <person name="Degroeve S."/>
            <person name="Dejardin A."/>
            <person name="Depamphilis C."/>
            <person name="Detter J."/>
            <person name="Dirks B."/>
            <person name="Dubchak I."/>
            <person name="Duplessis S."/>
            <person name="Ehlting J."/>
            <person name="Ellis B."/>
            <person name="Gendler K."/>
            <person name="Goodstein D."/>
            <person name="Gribskov M."/>
            <person name="Grimwood J."/>
            <person name="Groover A."/>
            <person name="Gunter L."/>
            <person name="Hamberger B."/>
            <person name="Heinze B."/>
            <person name="Helariutta Y."/>
            <person name="Henrissat B."/>
            <person name="Holligan D."/>
            <person name="Holt R."/>
            <person name="Huang W."/>
            <person name="Islam-Faridi N."/>
            <person name="Jones S."/>
            <person name="Jones-Rhoades M."/>
            <person name="Jorgensen R."/>
            <person name="Joshi C."/>
            <person name="Kangasjarvi J."/>
            <person name="Karlsson J."/>
            <person name="Kelleher C."/>
            <person name="Kirkpatrick R."/>
            <person name="Kirst M."/>
            <person name="Kohler A."/>
            <person name="Kalluri U."/>
            <person name="Larimer F."/>
            <person name="Leebens-Mack J."/>
            <person name="Leple J.C."/>
            <person name="Locascio P."/>
            <person name="Lou Y."/>
            <person name="Lucas S."/>
            <person name="Martin F."/>
            <person name="Montanini B."/>
            <person name="Napoli C."/>
            <person name="Nelson D.R."/>
            <person name="Nelson C."/>
            <person name="Nieminen K."/>
            <person name="Nilsson O."/>
            <person name="Pereda V."/>
            <person name="Peter G."/>
            <person name="Philippe R."/>
            <person name="Pilate G."/>
            <person name="Poliakov A."/>
            <person name="Razumovskaya J."/>
            <person name="Richardson P."/>
            <person name="Rinaldi C."/>
            <person name="Ritland K."/>
            <person name="Rouze P."/>
            <person name="Ryaboy D."/>
            <person name="Schmutz J."/>
            <person name="Schrader J."/>
            <person name="Segerman B."/>
            <person name="Shin H."/>
            <person name="Siddiqui A."/>
            <person name="Sterky F."/>
            <person name="Terry A."/>
            <person name="Tsai C.J."/>
            <person name="Uberbacher E."/>
            <person name="Unneberg P."/>
            <person name="Vahala J."/>
            <person name="Wall K."/>
            <person name="Wessler S."/>
            <person name="Yang G."/>
            <person name="Yin T."/>
            <person name="Douglas C."/>
            <person name="Marra M."/>
            <person name="Sandberg G."/>
            <person name="Van de Peer Y."/>
            <person name="Rokhsar D."/>
        </authorList>
    </citation>
    <scope>NUCLEOTIDE SEQUENCE [LARGE SCALE GENOMIC DNA]</scope>
    <source>
        <strain evidence="3">cv. Nisqually</strain>
    </source>
</reference>
<keyword evidence="1" id="KW-0472">Membrane</keyword>
<proteinExistence type="predicted"/>
<dbReference type="AlphaFoldDB" id="A0A2K1YRY2"/>
<keyword evidence="3" id="KW-1185">Reference proteome</keyword>
<organism evidence="2 3">
    <name type="scientific">Populus trichocarpa</name>
    <name type="common">Western balsam poplar</name>
    <name type="synonym">Populus balsamifera subsp. trichocarpa</name>
    <dbReference type="NCBI Taxonomy" id="3694"/>
    <lineage>
        <taxon>Eukaryota</taxon>
        <taxon>Viridiplantae</taxon>
        <taxon>Streptophyta</taxon>
        <taxon>Embryophyta</taxon>
        <taxon>Tracheophyta</taxon>
        <taxon>Spermatophyta</taxon>
        <taxon>Magnoliopsida</taxon>
        <taxon>eudicotyledons</taxon>
        <taxon>Gunneridae</taxon>
        <taxon>Pentapetalae</taxon>
        <taxon>rosids</taxon>
        <taxon>fabids</taxon>
        <taxon>Malpighiales</taxon>
        <taxon>Salicaceae</taxon>
        <taxon>Saliceae</taxon>
        <taxon>Populus</taxon>
    </lineage>
</organism>
<evidence type="ECO:0000313" key="2">
    <source>
        <dbReference type="EMBL" id="PNT15788.1"/>
    </source>
</evidence>
<keyword evidence="1" id="KW-1133">Transmembrane helix</keyword>
<accession>A0A2K1YRY2</accession>
<name>A0A2K1YRY2_POPTR</name>
<dbReference type="InParanoid" id="A0A2K1YRY2"/>
<gene>
    <name evidence="2" type="ORF">POPTR_010G106000</name>
</gene>
<dbReference type="Proteomes" id="UP000006729">
    <property type="component" value="Chromosome 10"/>
</dbReference>
<keyword evidence="1" id="KW-0812">Transmembrane</keyword>
<sequence length="106" mass="12166">MPKGLTTFFLRIFSTTKDGLNNLKSPPHSRRLLEKFGSGSLYLYNTRNSQQSRIIEDWVFSQHTKYFMKLTLCCITLTLLLGILLGASLGVFFREDILEERWTGGS</sequence>
<protein>
    <submittedName>
        <fullName evidence="2">Uncharacterized protein</fullName>
    </submittedName>
</protein>
<feature type="transmembrane region" description="Helical" evidence="1">
    <location>
        <begin position="70"/>
        <end position="93"/>
    </location>
</feature>
<evidence type="ECO:0000313" key="3">
    <source>
        <dbReference type="Proteomes" id="UP000006729"/>
    </source>
</evidence>
<evidence type="ECO:0000256" key="1">
    <source>
        <dbReference type="SAM" id="Phobius"/>
    </source>
</evidence>